<dbReference type="SMART" id="SM00448">
    <property type="entry name" value="REC"/>
    <property type="match status" value="1"/>
</dbReference>
<evidence type="ECO:0000313" key="7">
    <source>
        <dbReference type="Proteomes" id="UP001209755"/>
    </source>
</evidence>
<evidence type="ECO:0000256" key="2">
    <source>
        <dbReference type="ARBA" id="ARBA00023015"/>
    </source>
</evidence>
<organism evidence="6 7">
    <name type="scientific">Rhodobium gokarnense</name>
    <dbReference type="NCBI Taxonomy" id="364296"/>
    <lineage>
        <taxon>Bacteria</taxon>
        <taxon>Pseudomonadati</taxon>
        <taxon>Pseudomonadota</taxon>
        <taxon>Alphaproteobacteria</taxon>
        <taxon>Hyphomicrobiales</taxon>
        <taxon>Rhodobiaceae</taxon>
        <taxon>Rhodobium</taxon>
    </lineage>
</organism>
<reference evidence="7" key="1">
    <citation type="submission" date="2023-07" db="EMBL/GenBank/DDBJ databases">
        <title>Genome sequencing of Purple Non-Sulfur Bacteria from various extreme environments.</title>
        <authorList>
            <person name="Mayer M."/>
        </authorList>
    </citation>
    <scope>NUCLEOTIDE SEQUENCE [LARGE SCALE GENOMIC DNA]</scope>
    <source>
        <strain evidence="7">DSM 17935</strain>
    </source>
</reference>
<evidence type="ECO:0000256" key="3">
    <source>
        <dbReference type="ARBA" id="ARBA00023163"/>
    </source>
</evidence>
<protein>
    <submittedName>
        <fullName evidence="6">PleD family two-component response regulator</fullName>
    </submittedName>
</protein>
<dbReference type="PANTHER" id="PTHR44591:SF3">
    <property type="entry name" value="RESPONSE REGULATORY DOMAIN-CONTAINING PROTEIN"/>
    <property type="match status" value="1"/>
</dbReference>
<dbReference type="SUPFAM" id="SSF52172">
    <property type="entry name" value="CheY-like"/>
    <property type="match status" value="1"/>
</dbReference>
<dbReference type="InterPro" id="IPR029787">
    <property type="entry name" value="Nucleotide_cyclase"/>
</dbReference>
<dbReference type="PANTHER" id="PTHR44591">
    <property type="entry name" value="STRESS RESPONSE REGULATOR PROTEIN 1"/>
    <property type="match status" value="1"/>
</dbReference>
<dbReference type="InterPro" id="IPR001789">
    <property type="entry name" value="Sig_transdc_resp-reg_receiver"/>
</dbReference>
<dbReference type="SUPFAM" id="SSF55073">
    <property type="entry name" value="Nucleotide cyclase"/>
    <property type="match status" value="1"/>
</dbReference>
<evidence type="ECO:0000256" key="1">
    <source>
        <dbReference type="ARBA" id="ARBA00022553"/>
    </source>
</evidence>
<dbReference type="RefSeq" id="WP_264601360.1">
    <property type="nucleotide sequence ID" value="NZ_JAOQNS010000005.1"/>
</dbReference>
<dbReference type="PROSITE" id="PS50110">
    <property type="entry name" value="RESPONSE_REGULATORY"/>
    <property type="match status" value="1"/>
</dbReference>
<feature type="domain" description="Response regulatory" evidence="5">
    <location>
        <begin position="7"/>
        <end position="137"/>
    </location>
</feature>
<keyword evidence="1 4" id="KW-0597">Phosphoprotein</keyword>
<dbReference type="InterPro" id="IPR043128">
    <property type="entry name" value="Rev_trsase/Diguanyl_cyclase"/>
</dbReference>
<dbReference type="SMART" id="SM00267">
    <property type="entry name" value="GGDEF"/>
    <property type="match status" value="1"/>
</dbReference>
<sequence length="327" mass="35546">MNASVSRILIVDDSEDAADITAAYLEDSGFADIQFARSATDAFAMLGVEPSGRDSDADADADTFDLVIMDIMMPEVDGIEACARIRLHPAGRDLPVLMLSGMRDTDALNQAFIAGANDFVGKPVSQIDLTARVRTLLRFKREQERRQLREVELQQRHEELARGELGGTLVDPLTRLASPFVMDVTLRSCMESGASACLALIQIDEFAAFRALHGDEATDDLLRRVAAAIARVPAPLTAVLTAYEPGAFMIVEPNARDAFTMHKTCEFARRRIADLEIRHGNSIHNAFVTASSAASLGTADALVDLPAHLLAEFGRQWSHGDSHVEIA</sequence>
<evidence type="ECO:0000256" key="4">
    <source>
        <dbReference type="PROSITE-ProRule" id="PRU00169"/>
    </source>
</evidence>
<gene>
    <name evidence="6" type="ORF">M2319_002054</name>
</gene>
<dbReference type="Pfam" id="PF00072">
    <property type="entry name" value="Response_reg"/>
    <property type="match status" value="1"/>
</dbReference>
<dbReference type="InterPro" id="IPR000160">
    <property type="entry name" value="GGDEF_dom"/>
</dbReference>
<dbReference type="InterPro" id="IPR011006">
    <property type="entry name" value="CheY-like_superfamily"/>
</dbReference>
<dbReference type="Gene3D" id="3.30.70.270">
    <property type="match status" value="1"/>
</dbReference>
<comment type="caution">
    <text evidence="6">The sequence shown here is derived from an EMBL/GenBank/DDBJ whole genome shotgun (WGS) entry which is preliminary data.</text>
</comment>
<dbReference type="Gene3D" id="3.40.50.2300">
    <property type="match status" value="1"/>
</dbReference>
<feature type="modified residue" description="4-aspartylphosphate" evidence="4">
    <location>
        <position position="70"/>
    </location>
</feature>
<keyword evidence="3" id="KW-0804">Transcription</keyword>
<name>A0ABT3HBE6_9HYPH</name>
<dbReference type="EMBL" id="JAOQNS010000005">
    <property type="protein sequence ID" value="MCW2307717.1"/>
    <property type="molecule type" value="Genomic_DNA"/>
</dbReference>
<evidence type="ECO:0000259" key="5">
    <source>
        <dbReference type="PROSITE" id="PS50110"/>
    </source>
</evidence>
<dbReference type="Proteomes" id="UP001209755">
    <property type="component" value="Unassembled WGS sequence"/>
</dbReference>
<evidence type="ECO:0000313" key="6">
    <source>
        <dbReference type="EMBL" id="MCW2307717.1"/>
    </source>
</evidence>
<keyword evidence="2" id="KW-0805">Transcription regulation</keyword>
<proteinExistence type="predicted"/>
<accession>A0ABT3HBE6</accession>
<dbReference type="InterPro" id="IPR050595">
    <property type="entry name" value="Bact_response_regulator"/>
</dbReference>
<dbReference type="Pfam" id="PF00990">
    <property type="entry name" value="GGDEF"/>
    <property type="match status" value="1"/>
</dbReference>
<keyword evidence="7" id="KW-1185">Reference proteome</keyword>